<dbReference type="Pfam" id="PF09457">
    <property type="entry name" value="RBD-FIP"/>
    <property type="match status" value="1"/>
</dbReference>
<feature type="region of interest" description="Disordered" evidence="7">
    <location>
        <begin position="725"/>
        <end position="794"/>
    </location>
</feature>
<feature type="region of interest" description="Disordered" evidence="7">
    <location>
        <begin position="177"/>
        <end position="311"/>
    </location>
</feature>
<feature type="compositionally biased region" description="Low complexity" evidence="7">
    <location>
        <begin position="248"/>
        <end position="268"/>
    </location>
</feature>
<feature type="region of interest" description="Disordered" evidence="7">
    <location>
        <begin position="1592"/>
        <end position="1614"/>
    </location>
</feature>
<sequence length="1807" mass="196830">MSSLTVEEDQKWLPTHVQVTVLRGRGLRGKGKHGTSDVYTIIQLAKEKYSTGVAEKTTEPEWREECSFELQPGVLQGGGRNGGCPAGATELVLIVMHRAHMGMDVFLGQVVIQLDKVFHESRCVKNEWYKLNSKSGKKEKERGEIQATVQFTRNNLTASMYDLVMTDKTASTFGKLKERIKGKRRSSEEDSSSAVLPSGYGSLHRMRQRLPSDGGGEEDYEDDEGGEARRSKMRTFFLRGKLRKSSDTRSSTSLGSESSESSRGGSLSPTAGISMVVSDLSNSPSNSSNLSPDNSPEHTANSLQCEFGDDPGEISIIVPPLPTAWVNGGDTYSDLPLDKGSVNPVDSLGLPPLQKSLPLSVSLQNLRPASAAPKSPMGDGRRWSFDKPDEEEKAAIAAALEKSGPMLGDEEEEEEEEGLGYAAQIKSSSSTVESGKKQRRNFFSHGRGESAGKGQSRGKDESEQAPAAEEKHKGWFGSKDSNSKPSLVVSPKLETSTDPHPPPLPPSHPPGPPVDPLVSLHHTNPFSQSTSPPMSPCNPFLSFIQQNPFHGTMLNAEPLKPSLPTLPYLSSARPPIAQFFPQASNPYPTLNDENPTAEDAKKRPLPPPPTYEEKPFSVKSSDHFMSAGAPEPEWDESFEAFAAGRLQSPEDLTADCKTEQNTPSEHSLEHCNEKAALQPITDQNTNVNDAVHTQPCTEFVFDTQKSNAYHLDTFAHSLETIPEHTSFENDNDTLNTSTNSPTPDAFTDPHQTNAATNTNDVTDTNVHPSPGQASSVKLSSSSPDPTSSGLGSSAEEDFLSCVSSYSDKFSASSSEEAETQNYESSIFGFKKSSDSSVVRKPSESEDDVTDRSIDLDLGDVSQHVMKHGDGDEKTDLDGILAAPMSTVLTKQQSATEIRSESPIFSYFSPELQPKSYISLQPDNEKGKKGIDKEEAEKQNFESSTFCSFKEEESVAKNPSESEVDITDQSICLSLDDEAQHNVIQQSDGGENADLDGIEGSLVPTSPKVTHQQPAGETGSKDADTQSPNFSYFSPELQPISKIYLQPDNENGKEGINKKEEAEKLNFERSIVGFCKEEESVVGKPSESEVHITNRSNDQSLAQHHVTQHRDGGEKADVHGIQGSLGPTSPVLTHRQPAGETGSEDAADLLQELHTKSNIFVQSVNENGKKGNISAKDFVSGISPFSGKFPASSLEEAEEQNFESSVLRFSKEESVEKKPPKSEEDATDRSFDLSLVDLAKHNVIQHGETDGKADLYLDTFAHSLETIPEHTSFENDNDTLAPLSPVIPHQQPAGDTESEDASSFSNLLTELHTKSDISSQPNKEKGKDVGEMNTSVEDFSKLLNDSSISEINTTDVTSPDDKLYSTQPSLRIRTSSPDVRHGSSGSPIESTGLGGQDASQRPVVPFGLFDDFFNTSPSQDFDDTMVHTPASDQSTSSFLQSLYVSTNSQDYQTCGSQPSSSGSEQNETRHSANSTLCGDLIEIQTTPEAALDQKDSRSQPFHEEFDVIGGSFFGAKDTTPTLKPSFTIEDNFGLLSAASTDLYKSYNPWNLDDEAVEYQHVVLGDMFSKSPQAQSTTLPRSHSEGTLTPAFEDLLQPSYGSDPGAIQASSSAPPLSPDLPSLTSFAPSLTPSSSISFSLPFLYNATARSPPSTAMLEEMHRQQQAANQQISPHPVKPLTTTTSAEEKRTEGRSVLATGLEKLKSSISPGRSSQLSEQETSKKKPVSEGAGSYFHLNHSELVALLVQREDELERQEDEFKRQKRLLAKREVELKKLKPQVKDLEDYIDTLLVRIMEQKPTLLQVRSKLK</sequence>
<dbReference type="PANTHER" id="PTHR15746">
    <property type="entry name" value="RAB11-RELATED"/>
    <property type="match status" value="1"/>
</dbReference>
<dbReference type="Proteomes" id="UP000504611">
    <property type="component" value="Unplaced"/>
</dbReference>
<reference evidence="11" key="1">
    <citation type="submission" date="2025-08" db="UniProtKB">
        <authorList>
            <consortium name="RefSeq"/>
        </authorList>
    </citation>
    <scope>IDENTIFICATION</scope>
    <source>
        <tissue evidence="11">Muscle</tissue>
    </source>
</reference>
<feature type="compositionally biased region" description="Low complexity" evidence="7">
    <location>
        <begin position="732"/>
        <end position="744"/>
    </location>
</feature>
<feature type="compositionally biased region" description="Polar residues" evidence="7">
    <location>
        <begin position="1703"/>
        <end position="1716"/>
    </location>
</feature>
<dbReference type="Pfam" id="PF00168">
    <property type="entry name" value="C2"/>
    <property type="match status" value="1"/>
</dbReference>
<feature type="compositionally biased region" description="Pro residues" evidence="7">
    <location>
        <begin position="499"/>
        <end position="515"/>
    </location>
</feature>
<dbReference type="KEGG" id="ncc:104949068"/>
<evidence type="ECO:0000256" key="6">
    <source>
        <dbReference type="SAM" id="Coils"/>
    </source>
</evidence>
<dbReference type="PROSITE" id="PS51511">
    <property type="entry name" value="FIP_RBD"/>
    <property type="match status" value="1"/>
</dbReference>
<feature type="region of interest" description="Disordered" evidence="7">
    <location>
        <begin position="1656"/>
        <end position="1729"/>
    </location>
</feature>
<feature type="compositionally biased region" description="Basic and acidic residues" evidence="7">
    <location>
        <begin position="457"/>
        <end position="473"/>
    </location>
</feature>
<feature type="region of interest" description="Disordered" evidence="7">
    <location>
        <begin position="368"/>
        <end position="539"/>
    </location>
</feature>
<feature type="region of interest" description="Disordered" evidence="7">
    <location>
        <begin position="985"/>
        <end position="1032"/>
    </location>
</feature>
<feature type="compositionally biased region" description="Basic and acidic residues" evidence="7">
    <location>
        <begin position="1107"/>
        <end position="1117"/>
    </location>
</feature>
<dbReference type="GO" id="GO:0045335">
    <property type="term" value="C:phagocytic vesicle"/>
    <property type="evidence" value="ECO:0007669"/>
    <property type="project" value="TreeGrafter"/>
</dbReference>
<name>A0A6I9NGJ0_9TELE</name>
<dbReference type="InterPro" id="IPR000008">
    <property type="entry name" value="C2_dom"/>
</dbReference>
<evidence type="ECO:0000259" key="8">
    <source>
        <dbReference type="PROSITE" id="PS50004"/>
    </source>
</evidence>
<dbReference type="InterPro" id="IPR035892">
    <property type="entry name" value="C2_domain_sf"/>
</dbReference>
<dbReference type="RefSeq" id="XP_010773651.1">
    <property type="nucleotide sequence ID" value="XM_010775349.1"/>
</dbReference>
<feature type="region of interest" description="Disordered" evidence="7">
    <location>
        <begin position="1349"/>
        <end position="1400"/>
    </location>
</feature>
<dbReference type="FunFam" id="2.60.40.150:FF:000070">
    <property type="entry name" value="rab11 family-interacting protein 2 isoform X1"/>
    <property type="match status" value="1"/>
</dbReference>
<comment type="subcellular location">
    <subcellularLocation>
        <location evidence="1">Recycling endosome</location>
    </subcellularLocation>
</comment>
<organism evidence="10 11">
    <name type="scientific">Notothenia coriiceps</name>
    <name type="common">black rockcod</name>
    <dbReference type="NCBI Taxonomy" id="8208"/>
    <lineage>
        <taxon>Eukaryota</taxon>
        <taxon>Metazoa</taxon>
        <taxon>Chordata</taxon>
        <taxon>Craniata</taxon>
        <taxon>Vertebrata</taxon>
        <taxon>Euteleostomi</taxon>
        <taxon>Actinopterygii</taxon>
        <taxon>Neopterygii</taxon>
        <taxon>Teleostei</taxon>
        <taxon>Neoteleostei</taxon>
        <taxon>Acanthomorphata</taxon>
        <taxon>Eupercaria</taxon>
        <taxon>Perciformes</taxon>
        <taxon>Notothenioidei</taxon>
        <taxon>Nototheniidae</taxon>
        <taxon>Notothenia</taxon>
    </lineage>
</organism>
<feature type="domain" description="C2" evidence="8">
    <location>
        <begin position="1"/>
        <end position="129"/>
    </location>
</feature>
<feature type="compositionally biased region" description="Basic and acidic residues" evidence="7">
    <location>
        <begin position="922"/>
        <end position="939"/>
    </location>
</feature>
<feature type="compositionally biased region" description="Basic and acidic residues" evidence="7">
    <location>
        <begin position="1078"/>
        <end position="1091"/>
    </location>
</feature>
<feature type="compositionally biased region" description="Low complexity" evidence="7">
    <location>
        <begin position="774"/>
        <end position="793"/>
    </location>
</feature>
<evidence type="ECO:0000256" key="4">
    <source>
        <dbReference type="ARBA" id="ARBA00022753"/>
    </source>
</evidence>
<dbReference type="GO" id="GO:0045055">
    <property type="term" value="P:regulated exocytosis"/>
    <property type="evidence" value="ECO:0007669"/>
    <property type="project" value="TreeGrafter"/>
</dbReference>
<dbReference type="GO" id="GO:0015031">
    <property type="term" value="P:protein transport"/>
    <property type="evidence" value="ECO:0007669"/>
    <property type="project" value="UniProtKB-KW"/>
</dbReference>
<dbReference type="InterPro" id="IPR019018">
    <property type="entry name" value="Rab-bd_FIP-RBD"/>
</dbReference>
<feature type="compositionally biased region" description="Acidic residues" evidence="7">
    <location>
        <begin position="408"/>
        <end position="418"/>
    </location>
</feature>
<feature type="compositionally biased region" description="Polar residues" evidence="7">
    <location>
        <begin position="1661"/>
        <end position="1670"/>
    </location>
</feature>
<dbReference type="PROSITE" id="PS50004">
    <property type="entry name" value="C2"/>
    <property type="match status" value="1"/>
</dbReference>
<feature type="region of interest" description="Disordered" evidence="7">
    <location>
        <begin position="581"/>
        <end position="616"/>
    </location>
</feature>
<evidence type="ECO:0000313" key="11">
    <source>
        <dbReference type="RefSeq" id="XP_010773651.1"/>
    </source>
</evidence>
<dbReference type="GO" id="GO:0055037">
    <property type="term" value="C:recycling endosome"/>
    <property type="evidence" value="ECO:0007669"/>
    <property type="project" value="UniProtKB-SubCell"/>
</dbReference>
<feature type="compositionally biased region" description="Acidic residues" evidence="7">
    <location>
        <begin position="215"/>
        <end position="225"/>
    </location>
</feature>
<evidence type="ECO:0000256" key="1">
    <source>
        <dbReference type="ARBA" id="ARBA00004172"/>
    </source>
</evidence>
<evidence type="ECO:0000313" key="10">
    <source>
        <dbReference type="Proteomes" id="UP000504611"/>
    </source>
</evidence>
<evidence type="ECO:0000256" key="2">
    <source>
        <dbReference type="ARBA" id="ARBA00022448"/>
    </source>
</evidence>
<feature type="region of interest" description="Disordered" evidence="7">
    <location>
        <begin position="833"/>
        <end position="855"/>
    </location>
</feature>
<proteinExistence type="predicted"/>
<feature type="region of interest" description="Disordered" evidence="7">
    <location>
        <begin position="1448"/>
        <end position="1471"/>
    </location>
</feature>
<dbReference type="InterPro" id="IPR037245">
    <property type="entry name" value="FIP-RBD_C_sf"/>
</dbReference>
<evidence type="ECO:0000256" key="5">
    <source>
        <dbReference type="ARBA" id="ARBA00022927"/>
    </source>
</evidence>
<feature type="region of interest" description="Disordered" evidence="7">
    <location>
        <begin position="916"/>
        <end position="964"/>
    </location>
</feature>
<dbReference type="SMART" id="SM00239">
    <property type="entry name" value="C2"/>
    <property type="match status" value="1"/>
</dbReference>
<feature type="compositionally biased region" description="Polar residues" evidence="7">
    <location>
        <begin position="581"/>
        <end position="594"/>
    </location>
</feature>
<feature type="compositionally biased region" description="Low complexity" evidence="7">
    <location>
        <begin position="278"/>
        <end position="294"/>
    </location>
</feature>
<keyword evidence="10" id="KW-1185">Reference proteome</keyword>
<keyword evidence="4" id="KW-0967">Endosome</keyword>
<evidence type="ECO:0000259" key="9">
    <source>
        <dbReference type="PROSITE" id="PS51511"/>
    </source>
</evidence>
<keyword evidence="2" id="KW-0813">Transport</keyword>
<dbReference type="SUPFAM" id="SSF49562">
    <property type="entry name" value="C2 domain (Calcium/lipid-binding domain, CaLB)"/>
    <property type="match status" value="1"/>
</dbReference>
<dbReference type="OrthoDB" id="8956628at2759"/>
<feature type="domain" description="FIP-RBD" evidence="9">
    <location>
        <begin position="1741"/>
        <end position="1803"/>
    </location>
</feature>
<keyword evidence="3" id="KW-0597">Phosphoprotein</keyword>
<dbReference type="SUPFAM" id="SSF144270">
    <property type="entry name" value="Eferin C-derminal domain-like"/>
    <property type="match status" value="1"/>
</dbReference>
<dbReference type="GO" id="GO:0031267">
    <property type="term" value="F:small GTPase binding"/>
    <property type="evidence" value="ECO:0007669"/>
    <property type="project" value="InterPro"/>
</dbReference>
<feature type="coiled-coil region" evidence="6">
    <location>
        <begin position="1736"/>
        <end position="1770"/>
    </location>
</feature>
<feature type="compositionally biased region" description="Polar residues" evidence="7">
    <location>
        <begin position="1002"/>
        <end position="1014"/>
    </location>
</feature>
<gene>
    <name evidence="11" type="primary">rab11fip5a</name>
</gene>
<dbReference type="Gene3D" id="2.60.40.150">
    <property type="entry name" value="C2 domain"/>
    <property type="match status" value="1"/>
</dbReference>
<dbReference type="GO" id="GO:0005739">
    <property type="term" value="C:mitochondrion"/>
    <property type="evidence" value="ECO:0007669"/>
    <property type="project" value="TreeGrafter"/>
</dbReference>
<evidence type="ECO:0000256" key="7">
    <source>
        <dbReference type="SAM" id="MobiDB-lite"/>
    </source>
</evidence>
<dbReference type="PANTHER" id="PTHR15746:SF14">
    <property type="entry name" value="RAB11 FAMILY-INTERACTING PROTEIN 5"/>
    <property type="match status" value="1"/>
</dbReference>
<dbReference type="Gene3D" id="1.20.5.2440">
    <property type="match status" value="1"/>
</dbReference>
<feature type="compositionally biased region" description="Polar residues" evidence="7">
    <location>
        <begin position="521"/>
        <end position="532"/>
    </location>
</feature>
<keyword evidence="6" id="KW-0175">Coiled coil</keyword>
<feature type="compositionally biased region" description="Polar residues" evidence="7">
    <location>
        <begin position="1363"/>
        <end position="1388"/>
    </location>
</feature>
<feature type="region of interest" description="Disordered" evidence="7">
    <location>
        <begin position="1078"/>
        <end position="1141"/>
    </location>
</feature>
<keyword evidence="5" id="KW-0653">Protein transport</keyword>
<feature type="compositionally biased region" description="Low complexity" evidence="7">
    <location>
        <begin position="752"/>
        <end position="766"/>
    </location>
</feature>
<dbReference type="InterPro" id="IPR037789">
    <property type="entry name" value="FIP_classI"/>
</dbReference>
<protein>
    <submittedName>
        <fullName evidence="11">Uncharacterized protein rab11fip5a isoform X1</fullName>
    </submittedName>
</protein>
<dbReference type="GO" id="GO:0030141">
    <property type="term" value="C:secretory granule"/>
    <property type="evidence" value="ECO:0007669"/>
    <property type="project" value="TreeGrafter"/>
</dbReference>
<accession>A0A6I9NGJ0</accession>
<feature type="compositionally biased region" description="Polar residues" evidence="7">
    <location>
        <begin position="1092"/>
        <end position="1101"/>
    </location>
</feature>
<dbReference type="CTD" id="562719"/>
<dbReference type="GO" id="GO:0005769">
    <property type="term" value="C:early endosome"/>
    <property type="evidence" value="ECO:0007669"/>
    <property type="project" value="TreeGrafter"/>
</dbReference>
<evidence type="ECO:0000256" key="3">
    <source>
        <dbReference type="ARBA" id="ARBA00022553"/>
    </source>
</evidence>
<feature type="region of interest" description="Disordered" evidence="7">
    <location>
        <begin position="1271"/>
        <end position="1330"/>
    </location>
</feature>